<comment type="function">
    <text evidence="7">Part of the tripartite ATP-independent periplasmic (TRAP) transport system.</text>
</comment>
<feature type="transmembrane region" description="Helical" evidence="7">
    <location>
        <begin position="213"/>
        <end position="235"/>
    </location>
</feature>
<reference evidence="9 10" key="1">
    <citation type="submission" date="2018-06" db="EMBL/GenBank/DDBJ databases">
        <title>Three novel Pseudomonas species isolated from symptomatic oak.</title>
        <authorList>
            <person name="Bueno-Gonzalez V."/>
            <person name="Brady C."/>
        </authorList>
    </citation>
    <scope>NUCLEOTIDE SEQUENCE [LARGE SCALE GENOMIC DNA]</scope>
    <source>
        <strain evidence="9 10">P9A</strain>
    </source>
</reference>
<protein>
    <recommendedName>
        <fullName evidence="7">TRAP transporter large permease protein</fullName>
    </recommendedName>
</protein>
<keyword evidence="3 7" id="KW-0997">Cell inner membrane</keyword>
<evidence type="ECO:0000256" key="6">
    <source>
        <dbReference type="ARBA" id="ARBA00023136"/>
    </source>
</evidence>
<feature type="domain" description="TRAP C4-dicarboxylate transport system permease DctM subunit" evidence="8">
    <location>
        <begin position="7"/>
        <end position="417"/>
    </location>
</feature>
<dbReference type="InterPro" id="IPR004681">
    <property type="entry name" value="TRAP_DctM"/>
</dbReference>
<dbReference type="RefSeq" id="WP_131178614.1">
    <property type="nucleotide sequence ID" value="NZ_QJUI01000002.1"/>
</dbReference>
<keyword evidence="10" id="KW-1185">Reference proteome</keyword>
<feature type="transmembrane region" description="Helical" evidence="7">
    <location>
        <begin position="400"/>
        <end position="425"/>
    </location>
</feature>
<dbReference type="NCBIfam" id="TIGR00786">
    <property type="entry name" value="dctM"/>
    <property type="match status" value="1"/>
</dbReference>
<evidence type="ECO:0000313" key="10">
    <source>
        <dbReference type="Proteomes" id="UP000292302"/>
    </source>
</evidence>
<dbReference type="GO" id="GO:0022857">
    <property type="term" value="F:transmembrane transporter activity"/>
    <property type="evidence" value="ECO:0007669"/>
    <property type="project" value="UniProtKB-UniRule"/>
</dbReference>
<evidence type="ECO:0000256" key="7">
    <source>
        <dbReference type="RuleBase" id="RU369079"/>
    </source>
</evidence>
<dbReference type="PIRSF" id="PIRSF006066">
    <property type="entry name" value="HI0050"/>
    <property type="match status" value="1"/>
</dbReference>
<dbReference type="PANTHER" id="PTHR33362">
    <property type="entry name" value="SIALIC ACID TRAP TRANSPORTER PERMEASE PROTEIN SIAT-RELATED"/>
    <property type="match status" value="1"/>
</dbReference>
<feature type="transmembrane region" description="Helical" evidence="7">
    <location>
        <begin position="272"/>
        <end position="294"/>
    </location>
</feature>
<feature type="transmembrane region" description="Helical" evidence="7">
    <location>
        <begin position="133"/>
        <end position="161"/>
    </location>
</feature>
<comment type="subcellular location">
    <subcellularLocation>
        <location evidence="1 7">Cell inner membrane</location>
        <topology evidence="1 7">Multi-pass membrane protein</topology>
    </subcellularLocation>
</comment>
<dbReference type="InterPro" id="IPR010656">
    <property type="entry name" value="DctM"/>
</dbReference>
<feature type="transmembrane region" description="Helical" evidence="7">
    <location>
        <begin position="241"/>
        <end position="260"/>
    </location>
</feature>
<keyword evidence="7" id="KW-0813">Transport</keyword>
<dbReference type="GO" id="GO:0005886">
    <property type="term" value="C:plasma membrane"/>
    <property type="evidence" value="ECO:0007669"/>
    <property type="project" value="UniProtKB-SubCell"/>
</dbReference>
<sequence length="427" mass="45428">MIIWPLLLVLVLLVLSVPVAIALIAPSLLYFYLDGALPMGIFAQKMVSSTESFPLLALPFFILAGAIMNAAGITRRLLGLADAFVGHFIGGLAQVSVIMATMMGGLTASANADAAMLSKMLGPTMIKNGYPRGFAAAVVACSSIIVAMIPPSIGLIVYAFMANVSVGRLFIAGIAPGFLIAVGLMISIYFISRRRGFKPVRTRMVSGKELLKAFVDAIWALTIPVFIVVGLRYGIFTPTEAGAIAVFYAVFVGVVCYRELRIGQLPDIIRDSITTISIVMLIICAAAVFGYYMVWEQIPTQIASALIQLTSNPLLLLLCVNLMLLVIGMFLEGTAALILLTPILAPVAASLDIDLVHFGVIMVLNLTLGGVTPPIGTLTFTASSTLRTPVIETFRESIPLLATLLLILALVTLFPQISLTLPALIMP</sequence>
<feature type="transmembrane region" description="Helical" evidence="7">
    <location>
        <begin position="167"/>
        <end position="192"/>
    </location>
</feature>
<dbReference type="Proteomes" id="UP000292302">
    <property type="component" value="Unassembled WGS sequence"/>
</dbReference>
<evidence type="ECO:0000256" key="3">
    <source>
        <dbReference type="ARBA" id="ARBA00022519"/>
    </source>
</evidence>
<feature type="transmembrane region" description="Helical" evidence="7">
    <location>
        <begin position="53"/>
        <end position="73"/>
    </location>
</feature>
<keyword evidence="2" id="KW-1003">Cell membrane</keyword>
<evidence type="ECO:0000256" key="2">
    <source>
        <dbReference type="ARBA" id="ARBA00022475"/>
    </source>
</evidence>
<gene>
    <name evidence="9" type="ORF">DNK06_03320</name>
</gene>
<evidence type="ECO:0000256" key="4">
    <source>
        <dbReference type="ARBA" id="ARBA00022692"/>
    </source>
</evidence>
<proteinExistence type="inferred from homology"/>
<organism evidence="9 10">
    <name type="scientific">Phytopseudomonas daroniae</name>
    <dbReference type="NCBI Taxonomy" id="2487519"/>
    <lineage>
        <taxon>Bacteria</taxon>
        <taxon>Pseudomonadati</taxon>
        <taxon>Pseudomonadota</taxon>
        <taxon>Gammaproteobacteria</taxon>
        <taxon>Pseudomonadales</taxon>
        <taxon>Pseudomonadaceae</taxon>
        <taxon>Phytopseudomonas</taxon>
    </lineage>
</organism>
<evidence type="ECO:0000313" key="9">
    <source>
        <dbReference type="EMBL" id="TBU83468.1"/>
    </source>
</evidence>
<evidence type="ECO:0000259" key="8">
    <source>
        <dbReference type="Pfam" id="PF06808"/>
    </source>
</evidence>
<comment type="similarity">
    <text evidence="7">Belongs to the TRAP transporter large permease family.</text>
</comment>
<feature type="transmembrane region" description="Helical" evidence="7">
    <location>
        <begin position="314"/>
        <end position="343"/>
    </location>
</feature>
<feature type="transmembrane region" description="Helical" evidence="7">
    <location>
        <begin position="6"/>
        <end position="33"/>
    </location>
</feature>
<dbReference type="EMBL" id="QJUI01000002">
    <property type="protein sequence ID" value="TBU83468.1"/>
    <property type="molecule type" value="Genomic_DNA"/>
</dbReference>
<keyword evidence="4 7" id="KW-0812">Transmembrane</keyword>
<dbReference type="Pfam" id="PF06808">
    <property type="entry name" value="DctM"/>
    <property type="match status" value="1"/>
</dbReference>
<dbReference type="OrthoDB" id="8627919at2"/>
<dbReference type="AlphaFoldDB" id="A0A4V2KB93"/>
<feature type="transmembrane region" description="Helical" evidence="7">
    <location>
        <begin position="85"/>
        <end position="112"/>
    </location>
</feature>
<dbReference type="PANTHER" id="PTHR33362:SF4">
    <property type="entry name" value="2,3-DIKETO-L-GULONATE TRAP TRANSPORTER LARGE PERMEASE PROTEIN YIAN"/>
    <property type="match status" value="1"/>
</dbReference>
<comment type="caution">
    <text evidence="9">The sequence shown here is derived from an EMBL/GenBank/DDBJ whole genome shotgun (WGS) entry which is preliminary data.</text>
</comment>
<evidence type="ECO:0000256" key="5">
    <source>
        <dbReference type="ARBA" id="ARBA00022989"/>
    </source>
</evidence>
<keyword evidence="5 7" id="KW-1133">Transmembrane helix</keyword>
<keyword evidence="6 7" id="KW-0472">Membrane</keyword>
<feature type="transmembrane region" description="Helical" evidence="7">
    <location>
        <begin position="355"/>
        <end position="380"/>
    </location>
</feature>
<accession>A0A4V2KB93</accession>
<evidence type="ECO:0000256" key="1">
    <source>
        <dbReference type="ARBA" id="ARBA00004429"/>
    </source>
</evidence>
<comment type="subunit">
    <text evidence="7">The complex comprises the extracytoplasmic solute receptor protein and the two transmembrane proteins.</text>
</comment>
<name>A0A4V2KB93_9GAMM</name>